<protein>
    <submittedName>
        <fullName evidence="1">Uncharacterized protein</fullName>
    </submittedName>
</protein>
<gene>
    <name evidence="1" type="ORF">DM01DRAFT_1338031</name>
</gene>
<organism evidence="1 2">
    <name type="scientific">Hesseltinella vesiculosa</name>
    <dbReference type="NCBI Taxonomy" id="101127"/>
    <lineage>
        <taxon>Eukaryota</taxon>
        <taxon>Fungi</taxon>
        <taxon>Fungi incertae sedis</taxon>
        <taxon>Mucoromycota</taxon>
        <taxon>Mucoromycotina</taxon>
        <taxon>Mucoromycetes</taxon>
        <taxon>Mucorales</taxon>
        <taxon>Cunninghamellaceae</taxon>
        <taxon>Hesseltinella</taxon>
    </lineage>
</organism>
<sequence length="66" mass="7318">MMAKSKITVASSGLSMAMDLIDLSHKSQASLFETEQLSAIMNVMDDHADILSCLNLGRYSEYDYLI</sequence>
<dbReference type="AlphaFoldDB" id="A0A1X2GBJ2"/>
<keyword evidence="2" id="KW-1185">Reference proteome</keyword>
<accession>A0A1X2GBJ2</accession>
<comment type="caution">
    <text evidence="1">The sequence shown here is derived from an EMBL/GenBank/DDBJ whole genome shotgun (WGS) entry which is preliminary data.</text>
</comment>
<evidence type="ECO:0000313" key="2">
    <source>
        <dbReference type="Proteomes" id="UP000242146"/>
    </source>
</evidence>
<evidence type="ECO:0000313" key="1">
    <source>
        <dbReference type="EMBL" id="ORX49898.1"/>
    </source>
</evidence>
<dbReference type="EMBL" id="MCGT01000025">
    <property type="protein sequence ID" value="ORX49898.1"/>
    <property type="molecule type" value="Genomic_DNA"/>
</dbReference>
<reference evidence="1 2" key="1">
    <citation type="submission" date="2016-07" db="EMBL/GenBank/DDBJ databases">
        <title>Pervasive Adenine N6-methylation of Active Genes in Fungi.</title>
        <authorList>
            <consortium name="DOE Joint Genome Institute"/>
            <person name="Mondo S.J."/>
            <person name="Dannebaum R.O."/>
            <person name="Kuo R.C."/>
            <person name="Labutti K."/>
            <person name="Haridas S."/>
            <person name="Kuo A."/>
            <person name="Salamov A."/>
            <person name="Ahrendt S.R."/>
            <person name="Lipzen A."/>
            <person name="Sullivan W."/>
            <person name="Andreopoulos W.B."/>
            <person name="Clum A."/>
            <person name="Lindquist E."/>
            <person name="Daum C."/>
            <person name="Ramamoorthy G.K."/>
            <person name="Gryganskyi A."/>
            <person name="Culley D."/>
            <person name="Magnuson J.K."/>
            <person name="James T.Y."/>
            <person name="O'Malley M.A."/>
            <person name="Stajich J.E."/>
            <person name="Spatafora J.W."/>
            <person name="Visel A."/>
            <person name="Grigoriev I.V."/>
        </authorList>
    </citation>
    <scope>NUCLEOTIDE SEQUENCE [LARGE SCALE GENOMIC DNA]</scope>
    <source>
        <strain evidence="1 2">NRRL 3301</strain>
    </source>
</reference>
<dbReference type="Proteomes" id="UP000242146">
    <property type="component" value="Unassembled WGS sequence"/>
</dbReference>
<name>A0A1X2GBJ2_9FUNG</name>
<proteinExistence type="predicted"/>